<dbReference type="InterPro" id="IPR024750">
    <property type="entry name" value="Ca_ATPase_N_dom"/>
</dbReference>
<reference evidence="4" key="1">
    <citation type="journal article" date="2014" name="Science">
        <title>The coffee genome provides insight into the convergent evolution of caffeine biosynthesis.</title>
        <authorList>
            <person name="Denoeud F."/>
            <person name="Carretero-Paulet L."/>
            <person name="Dereeper A."/>
            <person name="Droc G."/>
            <person name="Guyot R."/>
            <person name="Pietrella M."/>
            <person name="Zheng C."/>
            <person name="Alberti A."/>
            <person name="Anthony F."/>
            <person name="Aprea G."/>
            <person name="Aury J.M."/>
            <person name="Bento P."/>
            <person name="Bernard M."/>
            <person name="Bocs S."/>
            <person name="Campa C."/>
            <person name="Cenci A."/>
            <person name="Combes M.C."/>
            <person name="Crouzillat D."/>
            <person name="Da Silva C."/>
            <person name="Daddiego L."/>
            <person name="De Bellis F."/>
            <person name="Dussert S."/>
            <person name="Garsmeur O."/>
            <person name="Gayraud T."/>
            <person name="Guignon V."/>
            <person name="Jahn K."/>
            <person name="Jamilloux V."/>
            <person name="Joet T."/>
            <person name="Labadie K."/>
            <person name="Lan T."/>
            <person name="Leclercq J."/>
            <person name="Lepelley M."/>
            <person name="Leroy T."/>
            <person name="Li L.T."/>
            <person name="Librado P."/>
            <person name="Lopez L."/>
            <person name="Munoz A."/>
            <person name="Noel B."/>
            <person name="Pallavicini A."/>
            <person name="Perrotta G."/>
            <person name="Poncet V."/>
            <person name="Pot D."/>
            <person name="Priyono X."/>
            <person name="Rigoreau M."/>
            <person name="Rouard M."/>
            <person name="Rozas J."/>
            <person name="Tranchant-Dubreuil C."/>
            <person name="VanBuren R."/>
            <person name="Zhang Q."/>
            <person name="Andrade A.C."/>
            <person name="Argout X."/>
            <person name="Bertrand B."/>
            <person name="de Kochko A."/>
            <person name="Graziosi G."/>
            <person name="Henry R.J."/>
            <person name="Jayarama X."/>
            <person name="Ming R."/>
            <person name="Nagai C."/>
            <person name="Rounsley S."/>
            <person name="Sankoff D."/>
            <person name="Giuliano G."/>
            <person name="Albert V.A."/>
            <person name="Wincker P."/>
            <person name="Lashermes P."/>
        </authorList>
    </citation>
    <scope>NUCLEOTIDE SEQUENCE [LARGE SCALE GENOMIC DNA]</scope>
    <source>
        <strain evidence="4">cv. DH200-94</strain>
    </source>
</reference>
<dbReference type="Gramene" id="CDP14145">
    <property type="protein sequence ID" value="CDP14145"/>
    <property type="gene ID" value="GSCOC_T00040382001"/>
</dbReference>
<keyword evidence="4" id="KW-1185">Reference proteome</keyword>
<dbReference type="AlphaFoldDB" id="A0A068V033"/>
<organism evidence="3 4">
    <name type="scientific">Coffea canephora</name>
    <name type="common">Robusta coffee</name>
    <dbReference type="NCBI Taxonomy" id="49390"/>
    <lineage>
        <taxon>Eukaryota</taxon>
        <taxon>Viridiplantae</taxon>
        <taxon>Streptophyta</taxon>
        <taxon>Embryophyta</taxon>
        <taxon>Tracheophyta</taxon>
        <taxon>Spermatophyta</taxon>
        <taxon>Magnoliopsida</taxon>
        <taxon>eudicotyledons</taxon>
        <taxon>Gunneridae</taxon>
        <taxon>Pentapetalae</taxon>
        <taxon>asterids</taxon>
        <taxon>lamiids</taxon>
        <taxon>Gentianales</taxon>
        <taxon>Rubiaceae</taxon>
        <taxon>Ixoroideae</taxon>
        <taxon>Gardenieae complex</taxon>
        <taxon>Bertiereae - Coffeeae clade</taxon>
        <taxon>Coffeeae</taxon>
        <taxon>Coffea</taxon>
    </lineage>
</organism>
<proteinExistence type="predicted"/>
<dbReference type="EMBL" id="HG739164">
    <property type="protein sequence ID" value="CDP14145.1"/>
    <property type="molecule type" value="Genomic_DNA"/>
</dbReference>
<protein>
    <recommendedName>
        <fullName evidence="2">Calcium-transporting P-type ATPase N-terminal autoinhibitory domain-containing protein</fullName>
    </recommendedName>
</protein>
<name>A0A068V033_COFCA</name>
<dbReference type="Gene3D" id="1.20.5.170">
    <property type="match status" value="1"/>
</dbReference>
<evidence type="ECO:0000256" key="1">
    <source>
        <dbReference type="SAM" id="MobiDB-lite"/>
    </source>
</evidence>
<dbReference type="Proteomes" id="UP000295252">
    <property type="component" value="Chromosome VIII"/>
</dbReference>
<dbReference type="GO" id="GO:0005516">
    <property type="term" value="F:calmodulin binding"/>
    <property type="evidence" value="ECO:0007669"/>
    <property type="project" value="InterPro"/>
</dbReference>
<dbReference type="OrthoDB" id="116380at2759"/>
<feature type="domain" description="Calcium-transporting P-type ATPase N-terminal autoinhibitory" evidence="2">
    <location>
        <begin position="5"/>
        <end position="47"/>
    </location>
</feature>
<gene>
    <name evidence="3" type="ORF">GSCOC_T00040382001</name>
</gene>
<feature type="region of interest" description="Disordered" evidence="1">
    <location>
        <begin position="92"/>
        <end position="125"/>
    </location>
</feature>
<dbReference type="InParanoid" id="A0A068V033"/>
<evidence type="ECO:0000313" key="3">
    <source>
        <dbReference type="EMBL" id="CDP14145.1"/>
    </source>
</evidence>
<dbReference type="STRING" id="49390.A0A068V033"/>
<accession>A0A068V033</accession>
<evidence type="ECO:0000259" key="2">
    <source>
        <dbReference type="Pfam" id="PF12515"/>
    </source>
</evidence>
<sequence length="125" mass="14311">MEKLLKEFNVPAKHGSEEELSLWRNHVTPVKNSRRRFRYVANLDKRSAVQEQKAKIGEKLQACFVLYMEELKSTDAGDVLYEWAREAEETLQEDKEKEFLNEASAAGCGSESSQLPLPMISSTYP</sequence>
<evidence type="ECO:0000313" key="4">
    <source>
        <dbReference type="Proteomes" id="UP000295252"/>
    </source>
</evidence>
<dbReference type="PhylomeDB" id="A0A068V033"/>
<feature type="compositionally biased region" description="Low complexity" evidence="1">
    <location>
        <begin position="102"/>
        <end position="113"/>
    </location>
</feature>
<dbReference type="Pfam" id="PF12515">
    <property type="entry name" value="CaATP_NAI"/>
    <property type="match status" value="1"/>
</dbReference>